<dbReference type="EMBL" id="JAIWYP010000001">
    <property type="protein sequence ID" value="KAH3890208.1"/>
    <property type="molecule type" value="Genomic_DNA"/>
</dbReference>
<protein>
    <submittedName>
        <fullName evidence="1">Uncharacterized protein</fullName>
    </submittedName>
</protein>
<name>A0A9D4N5Q6_DREPO</name>
<sequence>MSVLPAADSVDHNTLNIDGKCTFHGLGVNTYINPALRTNFLIPQKQATELNTRKKTKFLYWSNGWHTYTEIFYGKNAIVQRKLSRRLYVAIFVLTSAYTASSYQEDTEIQILLDQA</sequence>
<proteinExistence type="predicted"/>
<gene>
    <name evidence="1" type="ORF">DPMN_014280</name>
</gene>
<comment type="caution">
    <text evidence="1">The sequence shown here is derived from an EMBL/GenBank/DDBJ whole genome shotgun (WGS) entry which is preliminary data.</text>
</comment>
<reference evidence="1" key="2">
    <citation type="submission" date="2020-11" db="EMBL/GenBank/DDBJ databases">
        <authorList>
            <person name="McCartney M.A."/>
            <person name="Auch B."/>
            <person name="Kono T."/>
            <person name="Mallez S."/>
            <person name="Becker A."/>
            <person name="Gohl D.M."/>
            <person name="Silverstein K.A.T."/>
            <person name="Koren S."/>
            <person name="Bechman K.B."/>
            <person name="Herman A."/>
            <person name="Abrahante J.E."/>
            <person name="Garbe J."/>
        </authorList>
    </citation>
    <scope>NUCLEOTIDE SEQUENCE</scope>
    <source>
        <strain evidence="1">Duluth1</strain>
        <tissue evidence="1">Whole animal</tissue>
    </source>
</reference>
<dbReference type="AlphaFoldDB" id="A0A9D4N5Q6"/>
<keyword evidence="2" id="KW-1185">Reference proteome</keyword>
<evidence type="ECO:0000313" key="1">
    <source>
        <dbReference type="EMBL" id="KAH3890208.1"/>
    </source>
</evidence>
<dbReference type="Proteomes" id="UP000828390">
    <property type="component" value="Unassembled WGS sequence"/>
</dbReference>
<evidence type="ECO:0000313" key="2">
    <source>
        <dbReference type="Proteomes" id="UP000828390"/>
    </source>
</evidence>
<organism evidence="1 2">
    <name type="scientific">Dreissena polymorpha</name>
    <name type="common">Zebra mussel</name>
    <name type="synonym">Mytilus polymorpha</name>
    <dbReference type="NCBI Taxonomy" id="45954"/>
    <lineage>
        <taxon>Eukaryota</taxon>
        <taxon>Metazoa</taxon>
        <taxon>Spiralia</taxon>
        <taxon>Lophotrochozoa</taxon>
        <taxon>Mollusca</taxon>
        <taxon>Bivalvia</taxon>
        <taxon>Autobranchia</taxon>
        <taxon>Heteroconchia</taxon>
        <taxon>Euheterodonta</taxon>
        <taxon>Imparidentia</taxon>
        <taxon>Neoheterodontei</taxon>
        <taxon>Myida</taxon>
        <taxon>Dreissenoidea</taxon>
        <taxon>Dreissenidae</taxon>
        <taxon>Dreissena</taxon>
    </lineage>
</organism>
<reference evidence="1" key="1">
    <citation type="journal article" date="2019" name="bioRxiv">
        <title>The Genome of the Zebra Mussel, Dreissena polymorpha: A Resource for Invasive Species Research.</title>
        <authorList>
            <person name="McCartney M.A."/>
            <person name="Auch B."/>
            <person name="Kono T."/>
            <person name="Mallez S."/>
            <person name="Zhang Y."/>
            <person name="Obille A."/>
            <person name="Becker A."/>
            <person name="Abrahante J.E."/>
            <person name="Garbe J."/>
            <person name="Badalamenti J.P."/>
            <person name="Herman A."/>
            <person name="Mangelson H."/>
            <person name="Liachko I."/>
            <person name="Sullivan S."/>
            <person name="Sone E.D."/>
            <person name="Koren S."/>
            <person name="Silverstein K.A.T."/>
            <person name="Beckman K.B."/>
            <person name="Gohl D.M."/>
        </authorList>
    </citation>
    <scope>NUCLEOTIDE SEQUENCE</scope>
    <source>
        <strain evidence="1">Duluth1</strain>
        <tissue evidence="1">Whole animal</tissue>
    </source>
</reference>
<accession>A0A9D4N5Q6</accession>